<name>A0A4D4JH41_9PSEU</name>
<dbReference type="EMBL" id="BJFL01000037">
    <property type="protein sequence ID" value="GDY33223.1"/>
    <property type="molecule type" value="Genomic_DNA"/>
</dbReference>
<feature type="transmembrane region" description="Helical" evidence="1">
    <location>
        <begin position="235"/>
        <end position="254"/>
    </location>
</feature>
<reference evidence="3" key="1">
    <citation type="submission" date="2019-04" db="EMBL/GenBank/DDBJ databases">
        <title>Draft genome sequence of Pseudonocardiaceae bacterium SL3-2-4.</title>
        <authorList>
            <person name="Ningsih F."/>
            <person name="Yokota A."/>
            <person name="Sakai Y."/>
            <person name="Nanatani K."/>
            <person name="Yabe S."/>
            <person name="Oetari A."/>
            <person name="Sjamsuridzal W."/>
        </authorList>
    </citation>
    <scope>NUCLEOTIDE SEQUENCE [LARGE SCALE GENOMIC DNA]</scope>
    <source>
        <strain evidence="3">SL3-2-4</strain>
    </source>
</reference>
<gene>
    <name evidence="2" type="ORF">GTS_48560</name>
</gene>
<evidence type="ECO:0000313" key="2">
    <source>
        <dbReference type="EMBL" id="GDY33223.1"/>
    </source>
</evidence>
<evidence type="ECO:0008006" key="4">
    <source>
        <dbReference type="Google" id="ProtNLM"/>
    </source>
</evidence>
<keyword evidence="3" id="KW-1185">Reference proteome</keyword>
<keyword evidence="1" id="KW-1133">Transmembrane helix</keyword>
<dbReference type="NCBIfam" id="TIGR01451">
    <property type="entry name" value="B_ant_repeat"/>
    <property type="match status" value="1"/>
</dbReference>
<dbReference type="AlphaFoldDB" id="A0A4D4JH41"/>
<protein>
    <recommendedName>
        <fullName evidence="4">DUF11 domain-containing protein</fullName>
    </recommendedName>
</protein>
<dbReference type="InterPro" id="IPR047589">
    <property type="entry name" value="DUF11_rpt"/>
</dbReference>
<accession>A0A4D4JH41</accession>
<keyword evidence="1" id="KW-0812">Transmembrane</keyword>
<organism evidence="2 3">
    <name type="scientific">Gandjariella thermophila</name>
    <dbReference type="NCBI Taxonomy" id="1931992"/>
    <lineage>
        <taxon>Bacteria</taxon>
        <taxon>Bacillati</taxon>
        <taxon>Actinomycetota</taxon>
        <taxon>Actinomycetes</taxon>
        <taxon>Pseudonocardiales</taxon>
        <taxon>Pseudonocardiaceae</taxon>
        <taxon>Gandjariella</taxon>
    </lineage>
</organism>
<keyword evidence="1" id="KW-0472">Membrane</keyword>
<comment type="caution">
    <text evidence="2">The sequence shown here is derived from an EMBL/GenBank/DDBJ whole genome shotgun (WGS) entry which is preliminary data.</text>
</comment>
<evidence type="ECO:0000256" key="1">
    <source>
        <dbReference type="SAM" id="Phobius"/>
    </source>
</evidence>
<sequence length="268" mass="27688">MLRVDVTGPVRAVLTGRPARFTVAVTNTGTVPLRAVTLGATVPGCSGLLGDLAPGQVGRPLHCERAMESDDLVNAVTATGTDPAGRPVTGTGSATARWARTGIGVTAVPDTLRADAGSLITTTVTMHNTGNVDLVNVVVTDPALPACERVLDRLAAGSRQDWTCVTTAPARGEVTNTVSATGMPDVEDATPIAARTTAWVQVLAALPPGVLVPPASDSEPERPRLATTAVRVDPVSAFGLGMLLAGALMMLAGLRRRRYPVRGAYRRD</sequence>
<dbReference type="Proteomes" id="UP000298860">
    <property type="component" value="Unassembled WGS sequence"/>
</dbReference>
<evidence type="ECO:0000313" key="3">
    <source>
        <dbReference type="Proteomes" id="UP000298860"/>
    </source>
</evidence>
<proteinExistence type="predicted"/>